<evidence type="ECO:0000256" key="4">
    <source>
        <dbReference type="ARBA" id="ARBA00022692"/>
    </source>
</evidence>
<dbReference type="PANTHER" id="PTHR30353">
    <property type="entry name" value="INNER MEMBRANE PROTEIN DEDA-RELATED"/>
    <property type="match status" value="1"/>
</dbReference>
<dbReference type="PANTHER" id="PTHR30353:SF15">
    <property type="entry name" value="INNER MEMBRANE PROTEIN YABI"/>
    <property type="match status" value="1"/>
</dbReference>
<protein>
    <submittedName>
        <fullName evidence="9">DedA family protein</fullName>
    </submittedName>
</protein>
<feature type="transmembrane region" description="Helical" evidence="7">
    <location>
        <begin position="13"/>
        <end position="34"/>
    </location>
</feature>
<dbReference type="EMBL" id="CP045725">
    <property type="protein sequence ID" value="QGF23155.1"/>
    <property type="molecule type" value="Genomic_DNA"/>
</dbReference>
<dbReference type="Pfam" id="PF09335">
    <property type="entry name" value="VTT_dom"/>
    <property type="match status" value="1"/>
</dbReference>
<evidence type="ECO:0000259" key="8">
    <source>
        <dbReference type="Pfam" id="PF09335"/>
    </source>
</evidence>
<evidence type="ECO:0000256" key="2">
    <source>
        <dbReference type="ARBA" id="ARBA00010792"/>
    </source>
</evidence>
<keyword evidence="6 7" id="KW-0472">Membrane</keyword>
<accession>A0A5Q2FEK7</accession>
<evidence type="ECO:0000313" key="9">
    <source>
        <dbReference type="EMBL" id="QGF23155.1"/>
    </source>
</evidence>
<feature type="transmembrane region" description="Helical" evidence="7">
    <location>
        <begin position="116"/>
        <end position="135"/>
    </location>
</feature>
<dbReference type="GO" id="GO:0005886">
    <property type="term" value="C:plasma membrane"/>
    <property type="evidence" value="ECO:0007669"/>
    <property type="project" value="UniProtKB-SubCell"/>
</dbReference>
<keyword evidence="10" id="KW-1185">Reference proteome</keyword>
<reference evidence="9 10" key="1">
    <citation type="submission" date="2019-10" db="EMBL/GenBank/DDBJ databases">
        <title>Genomic analysis of Raineyella sp. CBA3103.</title>
        <authorList>
            <person name="Roh S.W."/>
        </authorList>
    </citation>
    <scope>NUCLEOTIDE SEQUENCE [LARGE SCALE GENOMIC DNA]</scope>
    <source>
        <strain evidence="9 10">CBA3103</strain>
    </source>
</reference>
<dbReference type="RefSeq" id="WP_153571682.1">
    <property type="nucleotide sequence ID" value="NZ_CP045725.1"/>
</dbReference>
<evidence type="ECO:0000256" key="7">
    <source>
        <dbReference type="RuleBase" id="RU367016"/>
    </source>
</evidence>
<evidence type="ECO:0000256" key="6">
    <source>
        <dbReference type="ARBA" id="ARBA00023136"/>
    </source>
</evidence>
<organism evidence="9 10">
    <name type="scientific">Raineyella fluvialis</name>
    <dbReference type="NCBI Taxonomy" id="2662261"/>
    <lineage>
        <taxon>Bacteria</taxon>
        <taxon>Bacillati</taxon>
        <taxon>Actinomycetota</taxon>
        <taxon>Actinomycetes</taxon>
        <taxon>Propionibacteriales</taxon>
        <taxon>Propionibacteriaceae</taxon>
        <taxon>Raineyella</taxon>
    </lineage>
</organism>
<sequence length="223" mass="23722">MSFITFLHSIPPVAVYALIGLLVGIESIGVPVPGETALIAGSLMSSRSELHISPIWVALAAFAGAVIGDSIGYSVGRHFGPALLDRLAVRFPRHVSADRILYAEHLFARYGVGTVFLGRFIALLRMFAGPLAGALKLTYPRFLMANASGAACWAGGITLLVHFLGMAAERYVKDASWGLFGVAAIVSLVVGRLIGRTFERRVEAYAAERRAAEVDPEGPAEAL</sequence>
<comment type="similarity">
    <text evidence="2 7">Belongs to the DedA family.</text>
</comment>
<keyword evidence="5 7" id="KW-1133">Transmembrane helix</keyword>
<evidence type="ECO:0000256" key="1">
    <source>
        <dbReference type="ARBA" id="ARBA00004651"/>
    </source>
</evidence>
<evidence type="ECO:0000256" key="3">
    <source>
        <dbReference type="ARBA" id="ARBA00022475"/>
    </source>
</evidence>
<gene>
    <name evidence="9" type="ORF">Rai3103_05200</name>
</gene>
<keyword evidence="3 7" id="KW-1003">Cell membrane</keyword>
<feature type="transmembrane region" description="Helical" evidence="7">
    <location>
        <begin position="177"/>
        <end position="195"/>
    </location>
</feature>
<evidence type="ECO:0000256" key="5">
    <source>
        <dbReference type="ARBA" id="ARBA00022989"/>
    </source>
</evidence>
<comment type="subcellular location">
    <subcellularLocation>
        <location evidence="1 7">Cell membrane</location>
        <topology evidence="1 7">Multi-pass membrane protein</topology>
    </subcellularLocation>
</comment>
<dbReference type="Proteomes" id="UP000386847">
    <property type="component" value="Chromosome"/>
</dbReference>
<dbReference type="InterPro" id="IPR032816">
    <property type="entry name" value="VTT_dom"/>
</dbReference>
<evidence type="ECO:0000313" key="10">
    <source>
        <dbReference type="Proteomes" id="UP000386847"/>
    </source>
</evidence>
<proteinExistence type="inferred from homology"/>
<feature type="transmembrane region" description="Helical" evidence="7">
    <location>
        <begin position="142"/>
        <end position="165"/>
    </location>
</feature>
<dbReference type="AlphaFoldDB" id="A0A5Q2FEK7"/>
<keyword evidence="4 7" id="KW-0812">Transmembrane</keyword>
<dbReference type="InterPro" id="IPR032818">
    <property type="entry name" value="DedA-like"/>
</dbReference>
<dbReference type="KEGG" id="rain:Rai3103_05200"/>
<name>A0A5Q2FEK7_9ACTN</name>
<feature type="domain" description="VTT" evidence="8">
    <location>
        <begin position="32"/>
        <end position="161"/>
    </location>
</feature>
<feature type="transmembrane region" description="Helical" evidence="7">
    <location>
        <begin position="55"/>
        <end position="75"/>
    </location>
</feature>